<comment type="caution">
    <text evidence="3">The sequence shown here is derived from an EMBL/GenBank/DDBJ whole genome shotgun (WGS) entry which is preliminary data.</text>
</comment>
<dbReference type="PANTHER" id="PTHR23403:SF1">
    <property type="entry name" value="TREHALASE"/>
    <property type="match status" value="1"/>
</dbReference>
<keyword evidence="1" id="KW-0378">Hydrolase</keyword>
<keyword evidence="4" id="KW-1185">Reference proteome</keyword>
<dbReference type="OrthoDB" id="106887at2"/>
<dbReference type="InterPro" id="IPR001661">
    <property type="entry name" value="Glyco_hydro_37"/>
</dbReference>
<dbReference type="PRINTS" id="PR00744">
    <property type="entry name" value="GLHYDRLASE37"/>
</dbReference>
<organism evidence="3 4">
    <name type="scientific">Hanamia caeni</name>
    <dbReference type="NCBI Taxonomy" id="2294116"/>
    <lineage>
        <taxon>Bacteria</taxon>
        <taxon>Pseudomonadati</taxon>
        <taxon>Bacteroidota</taxon>
        <taxon>Chitinophagia</taxon>
        <taxon>Chitinophagales</taxon>
        <taxon>Chitinophagaceae</taxon>
        <taxon>Hanamia</taxon>
    </lineage>
</organism>
<accession>A0A3M9ND43</accession>
<evidence type="ECO:0000256" key="2">
    <source>
        <dbReference type="ARBA" id="ARBA00023295"/>
    </source>
</evidence>
<dbReference type="EMBL" id="RJJR01000012">
    <property type="protein sequence ID" value="RNI34898.1"/>
    <property type="molecule type" value="Genomic_DNA"/>
</dbReference>
<proteinExistence type="predicted"/>
<name>A0A3M9ND43_9BACT</name>
<dbReference type="InterPro" id="IPR018232">
    <property type="entry name" value="Glyco_hydro_37_CS"/>
</dbReference>
<dbReference type="PROSITE" id="PS00928">
    <property type="entry name" value="TREHALASE_2"/>
    <property type="match status" value="1"/>
</dbReference>
<reference evidence="3 4" key="1">
    <citation type="submission" date="2018-11" db="EMBL/GenBank/DDBJ databases">
        <title>Draft genome sequence of Ferruginibacter sp. BO-59.</title>
        <authorList>
            <person name="Im W.T."/>
        </authorList>
    </citation>
    <scope>NUCLEOTIDE SEQUENCE [LARGE SCALE GENOMIC DNA]</scope>
    <source>
        <strain evidence="3 4">BO-59</strain>
    </source>
</reference>
<dbReference type="SUPFAM" id="SSF48208">
    <property type="entry name" value="Six-hairpin glycosidases"/>
    <property type="match status" value="1"/>
</dbReference>
<dbReference type="InterPro" id="IPR012341">
    <property type="entry name" value="6hp_glycosidase-like_sf"/>
</dbReference>
<dbReference type="NCBIfam" id="NF009773">
    <property type="entry name" value="PRK13270.1"/>
    <property type="match status" value="1"/>
</dbReference>
<sequence>MEINYIFSLGELFERVQTEKVFPDNKTFVDCTPKSSLSDIHDRYEREKNEPNFDLSSFVHTHFTEPVSFKTDFVSVKGRPIKEHIEKLWDFLTRQPEESHNSLVPLPNPYIVPGGRFREIYYWDSYFTMLGLQVSRRIDLIQNMIDNFCYLIDRFGYIPNGNRTYFLGRSQPPFFACMIQLLAEEKGDETFVKYLPQLEKEYSFWMKGSDQIDLKSSSVHHLVMLPDKGILNHYWDESDAPRPEAYKHEVALAENAEDKKSVYRNLRAAAESGWDFSGRWFKVRGDFSSIHATEIVPVDLNCLLLNLEQTIAKAYEVAGDKANCENYTNLAERRKQTLFKFCWNGDEKFFFDFDHKENALKKVYTLAATFPLYFGIATPEQADGVAKIIKDKFLCAGGLISTLETTSQQWDAPNGWAPLQWIAIHGLAKYGFVDLAKDIAKRWMDINRRVYDATGKLMEKYNVVSTEIKAGGGEYPTQDGFGWTNGVYLALDKWLDGLNKNE</sequence>
<dbReference type="Proteomes" id="UP000267223">
    <property type="component" value="Unassembled WGS sequence"/>
</dbReference>
<evidence type="ECO:0000256" key="1">
    <source>
        <dbReference type="ARBA" id="ARBA00022801"/>
    </source>
</evidence>
<gene>
    <name evidence="3" type="primary">treA</name>
    <name evidence="3" type="ORF">EFY79_14575</name>
</gene>
<dbReference type="AlphaFoldDB" id="A0A3M9ND43"/>
<evidence type="ECO:0000313" key="3">
    <source>
        <dbReference type="EMBL" id="RNI34898.1"/>
    </source>
</evidence>
<dbReference type="GO" id="GO:0004555">
    <property type="term" value="F:alpha,alpha-trehalase activity"/>
    <property type="evidence" value="ECO:0007669"/>
    <property type="project" value="InterPro"/>
</dbReference>
<dbReference type="PANTHER" id="PTHR23403">
    <property type="entry name" value="TREHALASE"/>
    <property type="match status" value="1"/>
</dbReference>
<dbReference type="InterPro" id="IPR008928">
    <property type="entry name" value="6-hairpin_glycosidase_sf"/>
</dbReference>
<dbReference type="NCBIfam" id="NF009774">
    <property type="entry name" value="PRK13271.1"/>
    <property type="match status" value="1"/>
</dbReference>
<evidence type="ECO:0000313" key="4">
    <source>
        <dbReference type="Proteomes" id="UP000267223"/>
    </source>
</evidence>
<keyword evidence="2" id="KW-0326">Glycosidase</keyword>
<dbReference type="Gene3D" id="1.50.10.10">
    <property type="match status" value="1"/>
</dbReference>
<dbReference type="PROSITE" id="PS00927">
    <property type="entry name" value="TREHALASE_1"/>
    <property type="match status" value="1"/>
</dbReference>
<dbReference type="RefSeq" id="WP_123121452.1">
    <property type="nucleotide sequence ID" value="NZ_RJJR01000012.1"/>
</dbReference>
<dbReference type="Pfam" id="PF01204">
    <property type="entry name" value="Trehalase"/>
    <property type="match status" value="1"/>
</dbReference>
<protein>
    <submittedName>
        <fullName evidence="3">Alpha,alpha-trehalase TreA</fullName>
    </submittedName>
</protein>
<dbReference type="GO" id="GO:0005993">
    <property type="term" value="P:trehalose catabolic process"/>
    <property type="evidence" value="ECO:0007669"/>
    <property type="project" value="TreeGrafter"/>
</dbReference>